<reference evidence="2" key="1">
    <citation type="journal article" date="2021" name="Front. Microbiol.">
        <title>Comprehensive Comparative Genomics and Phenotyping of Methylobacterium Species.</title>
        <authorList>
            <person name="Alessa O."/>
            <person name="Ogura Y."/>
            <person name="Fujitani Y."/>
            <person name="Takami H."/>
            <person name="Hayashi T."/>
            <person name="Sahin N."/>
            <person name="Tani A."/>
        </authorList>
    </citation>
    <scope>NUCLEOTIDE SEQUENCE</scope>
    <source>
        <strain evidence="2">NBRC 15689</strain>
    </source>
</reference>
<evidence type="ECO:0000313" key="3">
    <source>
        <dbReference type="Proteomes" id="UP001055156"/>
    </source>
</evidence>
<sequence length="86" mass="9157">MNLIARLNARLVGVRIYLLAFLFSLPDILNAVVGFDWSTVLPAGYEGFGTRIGAALTLARLVLPPMLKNLRDAARGPGPGPGEGPR</sequence>
<keyword evidence="1" id="KW-0472">Membrane</keyword>
<reference evidence="2" key="2">
    <citation type="submission" date="2021-08" db="EMBL/GenBank/DDBJ databases">
        <authorList>
            <person name="Tani A."/>
            <person name="Ola A."/>
            <person name="Ogura Y."/>
            <person name="Katsura K."/>
            <person name="Hayashi T."/>
        </authorList>
    </citation>
    <scope>NUCLEOTIDE SEQUENCE</scope>
    <source>
        <strain evidence="2">NBRC 15689</strain>
    </source>
</reference>
<name>A0ABQ4T3L1_METOR</name>
<dbReference type="RefSeq" id="WP_238310164.1">
    <property type="nucleotide sequence ID" value="NZ_BPQV01000002.1"/>
</dbReference>
<organism evidence="2 3">
    <name type="scientific">Methylobacterium organophilum</name>
    <dbReference type="NCBI Taxonomy" id="410"/>
    <lineage>
        <taxon>Bacteria</taxon>
        <taxon>Pseudomonadati</taxon>
        <taxon>Pseudomonadota</taxon>
        <taxon>Alphaproteobacteria</taxon>
        <taxon>Hyphomicrobiales</taxon>
        <taxon>Methylobacteriaceae</taxon>
        <taxon>Methylobacterium</taxon>
    </lineage>
</organism>
<gene>
    <name evidence="2" type="ORF">LKMONMHP_1081</name>
</gene>
<evidence type="ECO:0000256" key="1">
    <source>
        <dbReference type="SAM" id="Phobius"/>
    </source>
</evidence>
<dbReference type="EMBL" id="BPQV01000002">
    <property type="protein sequence ID" value="GJE26232.1"/>
    <property type="molecule type" value="Genomic_DNA"/>
</dbReference>
<protein>
    <submittedName>
        <fullName evidence="2">Uncharacterized protein</fullName>
    </submittedName>
</protein>
<keyword evidence="1" id="KW-1133">Transmembrane helix</keyword>
<accession>A0ABQ4T3L1</accession>
<evidence type="ECO:0000313" key="2">
    <source>
        <dbReference type="EMBL" id="GJE26232.1"/>
    </source>
</evidence>
<feature type="transmembrane region" description="Helical" evidence="1">
    <location>
        <begin position="12"/>
        <end position="33"/>
    </location>
</feature>
<keyword evidence="1" id="KW-0812">Transmembrane</keyword>
<proteinExistence type="predicted"/>
<comment type="caution">
    <text evidence="2">The sequence shown here is derived from an EMBL/GenBank/DDBJ whole genome shotgun (WGS) entry which is preliminary data.</text>
</comment>
<keyword evidence="3" id="KW-1185">Reference proteome</keyword>
<dbReference type="Proteomes" id="UP001055156">
    <property type="component" value="Unassembled WGS sequence"/>
</dbReference>